<dbReference type="InterPro" id="IPR005997">
    <property type="entry name" value="Ribosomal_uL30_arc"/>
</dbReference>
<protein>
    <recommendedName>
        <fullName evidence="4">Large ribosomal subunit protein uL30</fullName>
    </recommendedName>
</protein>
<dbReference type="STRING" id="940295.EYM_00355"/>
<evidence type="ECO:0000256" key="4">
    <source>
        <dbReference type="HAMAP-Rule" id="MF_01371"/>
    </source>
</evidence>
<dbReference type="EMBL" id="CP006867">
    <property type="protein sequence ID" value="ALU11374.1"/>
    <property type="molecule type" value="Genomic_DNA"/>
</dbReference>
<comment type="subunit">
    <text evidence="4">Part of the 50S ribosomal subunit.</text>
</comment>
<dbReference type="PANTHER" id="PTHR11524">
    <property type="entry name" value="60S RIBOSOMAL PROTEIN L7"/>
    <property type="match status" value="1"/>
</dbReference>
<dbReference type="CDD" id="cd01657">
    <property type="entry name" value="Ribosomal_L7_archeal_euk"/>
    <property type="match status" value="1"/>
</dbReference>
<dbReference type="InterPro" id="IPR039699">
    <property type="entry name" value="Ribosomal_uL30"/>
</dbReference>
<dbReference type="Proteomes" id="UP000060778">
    <property type="component" value="Chromosome"/>
</dbReference>
<reference evidence="6 7" key="1">
    <citation type="submission" date="2013-11" db="EMBL/GenBank/DDBJ databases">
        <title>Comparative genomics of Ignicoccus.</title>
        <authorList>
            <person name="Podar M."/>
        </authorList>
    </citation>
    <scope>NUCLEOTIDE SEQUENCE [LARGE SCALE GENOMIC DNA]</scope>
    <source>
        <strain evidence="6 7">DSM 13165</strain>
    </source>
</reference>
<dbReference type="Gene3D" id="3.30.1390.20">
    <property type="entry name" value="Ribosomal protein L30, ferredoxin-like fold domain"/>
    <property type="match status" value="1"/>
</dbReference>
<feature type="domain" description="Large ribosomal subunit protein uL30-like ferredoxin-like fold" evidence="5">
    <location>
        <begin position="16"/>
        <end position="66"/>
    </location>
</feature>
<dbReference type="InterPro" id="IPR016082">
    <property type="entry name" value="Ribosomal_uL30_ferredoxin-like"/>
</dbReference>
<evidence type="ECO:0000313" key="6">
    <source>
        <dbReference type="EMBL" id="ALU11374.1"/>
    </source>
</evidence>
<dbReference type="InterPro" id="IPR036919">
    <property type="entry name" value="Ribo_uL30_ferredoxin-like_sf"/>
</dbReference>
<proteinExistence type="inferred from homology"/>
<dbReference type="SUPFAM" id="SSF55129">
    <property type="entry name" value="Ribosomal protein L30p/L7e"/>
    <property type="match status" value="1"/>
</dbReference>
<dbReference type="InterPro" id="IPR035808">
    <property type="entry name" value="Ribosomal_uL30_euk_arc"/>
</dbReference>
<evidence type="ECO:0000256" key="2">
    <source>
        <dbReference type="ARBA" id="ARBA00022980"/>
    </source>
</evidence>
<keyword evidence="3 4" id="KW-0687">Ribonucleoprotein</keyword>
<sequence length="169" mass="19192">MGLDAAARRVKDMSAYVIIRIKGQPDVPPDVEKTLENLRLHKRYHAVIYPKDLPGLEGMLRKAQAWITWGEINKETLAQLLEKRGRLPGNKRLTLDVLKEKFNVNSYEELAEKILSGEVLLHKQDVIKPVFRLHPPRGGFRGSTKKPYGAGGEAGYRGEKINELLLRML</sequence>
<gene>
    <name evidence="6" type="primary">rpl30p</name>
    <name evidence="4" type="synonym">rpl30</name>
    <name evidence="6" type="ORF">EYM_00355</name>
</gene>
<evidence type="ECO:0000259" key="5">
    <source>
        <dbReference type="Pfam" id="PF00327"/>
    </source>
</evidence>
<dbReference type="GO" id="GO:0006412">
    <property type="term" value="P:translation"/>
    <property type="evidence" value="ECO:0007669"/>
    <property type="project" value="UniProtKB-UniRule"/>
</dbReference>
<dbReference type="GO" id="GO:0000463">
    <property type="term" value="P:maturation of LSU-rRNA from tricistronic rRNA transcript (SSU-rRNA, 5.8S rRNA, LSU-rRNA)"/>
    <property type="evidence" value="ECO:0007669"/>
    <property type="project" value="TreeGrafter"/>
</dbReference>
<dbReference type="HAMAP" id="MF_01371_A">
    <property type="entry name" value="Ribosomal_uL30_A"/>
    <property type="match status" value="1"/>
</dbReference>
<dbReference type="NCBIfam" id="NF004711">
    <property type="entry name" value="PRK06049.1"/>
    <property type="match status" value="1"/>
</dbReference>
<accession>A0A0U3E7L9</accession>
<dbReference type="PANTHER" id="PTHR11524:SF16">
    <property type="entry name" value="LARGE RIBOSOMAL SUBUNIT PROTEIN UL30"/>
    <property type="match status" value="1"/>
</dbReference>
<dbReference type="GO" id="GO:0003723">
    <property type="term" value="F:RNA binding"/>
    <property type="evidence" value="ECO:0007669"/>
    <property type="project" value="TreeGrafter"/>
</dbReference>
<evidence type="ECO:0000313" key="7">
    <source>
        <dbReference type="Proteomes" id="UP000060778"/>
    </source>
</evidence>
<dbReference type="GO" id="GO:0022625">
    <property type="term" value="C:cytosolic large ribosomal subunit"/>
    <property type="evidence" value="ECO:0007669"/>
    <property type="project" value="UniProtKB-UniRule"/>
</dbReference>
<organism evidence="6 7">
    <name type="scientific">Ignicoccus islandicus DSM 13165</name>
    <dbReference type="NCBI Taxonomy" id="940295"/>
    <lineage>
        <taxon>Archaea</taxon>
        <taxon>Thermoproteota</taxon>
        <taxon>Thermoprotei</taxon>
        <taxon>Desulfurococcales</taxon>
        <taxon>Desulfurococcaceae</taxon>
        <taxon>Ignicoccus</taxon>
    </lineage>
</organism>
<evidence type="ECO:0000256" key="3">
    <source>
        <dbReference type="ARBA" id="ARBA00023274"/>
    </source>
</evidence>
<dbReference type="NCBIfam" id="TIGR01309">
    <property type="entry name" value="uL30_arch"/>
    <property type="match status" value="1"/>
</dbReference>
<dbReference type="AlphaFoldDB" id="A0A0U3E7L9"/>
<keyword evidence="2 4" id="KW-0689">Ribosomal protein</keyword>
<dbReference type="Gene3D" id="1.10.15.30">
    <property type="match status" value="1"/>
</dbReference>
<dbReference type="GO" id="GO:0003735">
    <property type="term" value="F:structural constituent of ribosome"/>
    <property type="evidence" value="ECO:0007669"/>
    <property type="project" value="UniProtKB-UniRule"/>
</dbReference>
<dbReference type="KEGG" id="iis:EYM_00355"/>
<name>A0A0U3E7L9_9CREN</name>
<keyword evidence="7" id="KW-1185">Reference proteome</keyword>
<evidence type="ECO:0000256" key="1">
    <source>
        <dbReference type="ARBA" id="ARBA00007594"/>
    </source>
</evidence>
<dbReference type="Pfam" id="PF00327">
    <property type="entry name" value="Ribosomal_L30"/>
    <property type="match status" value="1"/>
</dbReference>
<comment type="similarity">
    <text evidence="1 4">Belongs to the universal ribosomal protein uL30 family.</text>
</comment>
<dbReference type="PATRIC" id="fig|940295.4.peg.71"/>